<accession>A0A4V1LSX0</accession>
<dbReference type="GO" id="GO:0031992">
    <property type="term" value="F:energy transducer activity"/>
    <property type="evidence" value="ECO:0007669"/>
    <property type="project" value="InterPro"/>
</dbReference>
<evidence type="ECO:0000256" key="6">
    <source>
        <dbReference type="ARBA" id="ARBA00022692"/>
    </source>
</evidence>
<dbReference type="GO" id="GO:0055085">
    <property type="term" value="P:transmembrane transport"/>
    <property type="evidence" value="ECO:0007669"/>
    <property type="project" value="InterPro"/>
</dbReference>
<name>A0A4V1LSX0_9GAMM</name>
<dbReference type="Gene3D" id="3.30.2420.10">
    <property type="entry name" value="TonB"/>
    <property type="match status" value="1"/>
</dbReference>
<dbReference type="GO" id="GO:0030288">
    <property type="term" value="C:outer membrane-bounded periplasmic space"/>
    <property type="evidence" value="ECO:0007669"/>
    <property type="project" value="InterPro"/>
</dbReference>
<dbReference type="RefSeq" id="WP_129122420.1">
    <property type="nucleotide sequence ID" value="NZ_PEIB01000012.1"/>
</dbReference>
<dbReference type="OrthoDB" id="1628901at2"/>
<dbReference type="SUPFAM" id="SSF74653">
    <property type="entry name" value="TolA/TonB C-terminal domain"/>
    <property type="match status" value="1"/>
</dbReference>
<dbReference type="InterPro" id="IPR037682">
    <property type="entry name" value="TonB_C"/>
</dbReference>
<evidence type="ECO:0000259" key="11">
    <source>
        <dbReference type="PROSITE" id="PS52015"/>
    </source>
</evidence>
<comment type="function">
    <text evidence="10">Interacts with outer membrane receptor proteins that carry out high-affinity binding and energy dependent uptake into the periplasmic space of specific substrates. It could act to transduce energy from the cytoplasmic membrane to specific energy-requiring processes in the outer membrane, resulting in the release into the periplasm of ligands bound by these outer membrane proteins.</text>
</comment>
<dbReference type="PANTHER" id="PTHR33446:SF14">
    <property type="entry name" value="PROTEIN TONB"/>
    <property type="match status" value="1"/>
</dbReference>
<evidence type="ECO:0000256" key="10">
    <source>
        <dbReference type="RuleBase" id="RU362123"/>
    </source>
</evidence>
<keyword evidence="8" id="KW-1133">Transmembrane helix</keyword>
<dbReference type="GO" id="GO:0015031">
    <property type="term" value="P:protein transport"/>
    <property type="evidence" value="ECO:0007669"/>
    <property type="project" value="UniProtKB-UniRule"/>
</dbReference>
<dbReference type="PRINTS" id="PR01374">
    <property type="entry name" value="TONBPROTEIN"/>
</dbReference>
<evidence type="ECO:0000256" key="5">
    <source>
        <dbReference type="ARBA" id="ARBA00022519"/>
    </source>
</evidence>
<evidence type="ECO:0000256" key="7">
    <source>
        <dbReference type="ARBA" id="ARBA00022927"/>
    </source>
</evidence>
<keyword evidence="6" id="KW-0812">Transmembrane</keyword>
<keyword evidence="7 10" id="KW-0653">Protein transport</keyword>
<dbReference type="EMBL" id="PEIB01000012">
    <property type="protein sequence ID" value="RXJ73168.1"/>
    <property type="molecule type" value="Genomic_DNA"/>
</dbReference>
<feature type="domain" description="TonB C-terminal" evidence="11">
    <location>
        <begin position="1"/>
        <end position="70"/>
    </location>
</feature>
<reference evidence="12 13" key="1">
    <citation type="submission" date="2017-10" db="EMBL/GenBank/DDBJ databases">
        <title>Nyctiphanis sp. nov., isolated from the stomach of the euphausiid Nyctiphanes simplex (Hansen, 1911) in the Gulf of California.</title>
        <authorList>
            <person name="Gomez-Gil B."/>
            <person name="Aguilar-Mendez M."/>
            <person name="Lopez-Cortes A."/>
            <person name="Gomez-Gutierrez J."/>
            <person name="Roque A."/>
            <person name="Lang E."/>
            <person name="Gonzalez-Castillo A."/>
        </authorList>
    </citation>
    <scope>NUCLEOTIDE SEQUENCE [LARGE SCALE GENOMIC DNA]</scope>
    <source>
        <strain evidence="12 13">CAIM 600</strain>
    </source>
</reference>
<sequence length="70" mass="7978">MKGIEGYVVVSFRLGTDGRPRDAKVVEAKPRRVFEREALRAVRQWQYARPKAGANIDSVTTVRLEFTLSQ</sequence>
<dbReference type="GO" id="GO:0005886">
    <property type="term" value="C:plasma membrane"/>
    <property type="evidence" value="ECO:0007669"/>
    <property type="project" value="UniProtKB-SubCell"/>
</dbReference>
<keyword evidence="4 10" id="KW-1003">Cell membrane</keyword>
<evidence type="ECO:0000256" key="9">
    <source>
        <dbReference type="ARBA" id="ARBA00023136"/>
    </source>
</evidence>
<dbReference type="NCBIfam" id="TIGR01352">
    <property type="entry name" value="tonB_Cterm"/>
    <property type="match status" value="1"/>
</dbReference>
<organism evidence="12 13">
    <name type="scientific">Veronia nyctiphanis</name>
    <dbReference type="NCBI Taxonomy" id="1278244"/>
    <lineage>
        <taxon>Bacteria</taxon>
        <taxon>Pseudomonadati</taxon>
        <taxon>Pseudomonadota</taxon>
        <taxon>Gammaproteobacteria</taxon>
        <taxon>Vibrionales</taxon>
        <taxon>Vibrionaceae</taxon>
        <taxon>Veronia</taxon>
    </lineage>
</organism>
<dbReference type="AlphaFoldDB" id="A0A4V1LSX0"/>
<dbReference type="InterPro" id="IPR051045">
    <property type="entry name" value="TonB-dependent_transducer"/>
</dbReference>
<comment type="similarity">
    <text evidence="2 10">Belongs to the TonB family.</text>
</comment>
<dbReference type="PROSITE" id="PS52015">
    <property type="entry name" value="TONB_CTD"/>
    <property type="match status" value="1"/>
</dbReference>
<dbReference type="GO" id="GO:0015891">
    <property type="term" value="P:siderophore transport"/>
    <property type="evidence" value="ECO:0007669"/>
    <property type="project" value="InterPro"/>
</dbReference>
<comment type="caution">
    <text evidence="12">The sequence shown here is derived from an EMBL/GenBank/DDBJ whole genome shotgun (WGS) entry which is preliminary data.</text>
</comment>
<evidence type="ECO:0000256" key="1">
    <source>
        <dbReference type="ARBA" id="ARBA00004383"/>
    </source>
</evidence>
<dbReference type="InterPro" id="IPR003538">
    <property type="entry name" value="TonB"/>
</dbReference>
<comment type="subcellular location">
    <subcellularLocation>
        <location evidence="1 10">Cell inner membrane</location>
        <topology evidence="1 10">Single-pass membrane protein</topology>
        <orientation evidence="1 10">Periplasmic side</orientation>
    </subcellularLocation>
</comment>
<evidence type="ECO:0000313" key="12">
    <source>
        <dbReference type="EMBL" id="RXJ73168.1"/>
    </source>
</evidence>
<evidence type="ECO:0000256" key="2">
    <source>
        <dbReference type="ARBA" id="ARBA00006555"/>
    </source>
</evidence>
<proteinExistence type="inferred from homology"/>
<dbReference type="Pfam" id="PF03544">
    <property type="entry name" value="TonB_C"/>
    <property type="match status" value="1"/>
</dbReference>
<protein>
    <recommendedName>
        <fullName evidence="10">Protein TonB</fullName>
    </recommendedName>
</protein>
<gene>
    <name evidence="12" type="ORF">CS022_11765</name>
</gene>
<dbReference type="PANTHER" id="PTHR33446">
    <property type="entry name" value="PROTEIN TONB-RELATED"/>
    <property type="match status" value="1"/>
</dbReference>
<evidence type="ECO:0000256" key="8">
    <source>
        <dbReference type="ARBA" id="ARBA00022989"/>
    </source>
</evidence>
<keyword evidence="10" id="KW-0735">Signal-anchor</keyword>
<dbReference type="Proteomes" id="UP000290287">
    <property type="component" value="Unassembled WGS sequence"/>
</dbReference>
<keyword evidence="9" id="KW-0472">Membrane</keyword>
<evidence type="ECO:0000256" key="3">
    <source>
        <dbReference type="ARBA" id="ARBA00022448"/>
    </source>
</evidence>
<keyword evidence="5 10" id="KW-0997">Cell inner membrane</keyword>
<keyword evidence="13" id="KW-1185">Reference proteome</keyword>
<evidence type="ECO:0000313" key="13">
    <source>
        <dbReference type="Proteomes" id="UP000290287"/>
    </source>
</evidence>
<dbReference type="InterPro" id="IPR006260">
    <property type="entry name" value="TonB/TolA_C"/>
</dbReference>
<evidence type="ECO:0000256" key="4">
    <source>
        <dbReference type="ARBA" id="ARBA00022475"/>
    </source>
</evidence>
<keyword evidence="3 10" id="KW-0813">Transport</keyword>